<dbReference type="GO" id="GO:0016020">
    <property type="term" value="C:membrane"/>
    <property type="evidence" value="ECO:0007669"/>
    <property type="project" value="UniProtKB-SubCell"/>
</dbReference>
<evidence type="ECO:0000256" key="1">
    <source>
        <dbReference type="ARBA" id="ARBA00004167"/>
    </source>
</evidence>
<sequence>MKEQRRKVASGYLMLVVLPLLILLSFLAAAAMPGLAWKLLSALVGLCAIVSLFGFFMVAPNEAKVLQLFGSYAGTAITPGLRWANPFYSKQRVSQRIRNFESDKLKVNDAAGNPIEIAAVVVWRVVDTYEAVFEVDDFEDFVSIQSEAAVRNLASSYPYDQHEEGEVALRSHTQDIAEQLRTEIQDRLDKAGVEVIEARISHLAYAPEIASAMLKRQQAAAVVAARAKVVEGAVSMVQMALEQLKSQGIVELDDERRAQMVSNLLVVLCGESHTQPVVNAGSLY</sequence>
<dbReference type="InterPro" id="IPR036013">
    <property type="entry name" value="Band_7/SPFH_dom_sf"/>
</dbReference>
<dbReference type="SMART" id="SM00244">
    <property type="entry name" value="PHB"/>
    <property type="match status" value="1"/>
</dbReference>
<dbReference type="Pfam" id="PF01145">
    <property type="entry name" value="Band_7"/>
    <property type="match status" value="1"/>
</dbReference>
<dbReference type="EMBL" id="AMRI01000019">
    <property type="protein sequence ID" value="EKE70965.1"/>
    <property type="molecule type" value="Genomic_DNA"/>
</dbReference>
<protein>
    <recommendedName>
        <fullName evidence="3">Band 7 domain-containing protein</fullName>
    </recommendedName>
</protein>
<dbReference type="PATRIC" id="fig|745411.4.peg.2611"/>
<dbReference type="Gene3D" id="3.30.479.30">
    <property type="entry name" value="Band 7 domain"/>
    <property type="match status" value="1"/>
</dbReference>
<keyword evidence="2" id="KW-0472">Membrane</keyword>
<dbReference type="AlphaFoldDB" id="K2K0A4"/>
<comment type="caution">
    <text evidence="4">The sequence shown here is derived from an EMBL/GenBank/DDBJ whole genome shotgun (WGS) entry which is preliminary data.</text>
</comment>
<dbReference type="RefSeq" id="WP_008485426.1">
    <property type="nucleotide sequence ID" value="NZ_AMRI01000019.1"/>
</dbReference>
<evidence type="ECO:0000259" key="3">
    <source>
        <dbReference type="SMART" id="SM00244"/>
    </source>
</evidence>
<evidence type="ECO:0000313" key="5">
    <source>
        <dbReference type="Proteomes" id="UP000006755"/>
    </source>
</evidence>
<dbReference type="STRING" id="745411.B3C1_13254"/>
<dbReference type="PANTHER" id="PTHR43446:SF1">
    <property type="entry name" value="BAND 7 DOMAIN-CONTAINING PROTEIN"/>
    <property type="match status" value="1"/>
</dbReference>
<dbReference type="eggNOG" id="COG0330">
    <property type="taxonomic scope" value="Bacteria"/>
</dbReference>
<feature type="transmembrane region" description="Helical" evidence="2">
    <location>
        <begin position="39"/>
        <end position="59"/>
    </location>
</feature>
<keyword evidence="2" id="KW-0812">Transmembrane</keyword>
<dbReference type="SUPFAM" id="SSF117892">
    <property type="entry name" value="Band 7/SPFH domain"/>
    <property type="match status" value="1"/>
</dbReference>
<feature type="domain" description="Band 7" evidence="3">
    <location>
        <begin position="53"/>
        <end position="217"/>
    </location>
</feature>
<keyword evidence="2" id="KW-1133">Transmembrane helix</keyword>
<dbReference type="Proteomes" id="UP000006755">
    <property type="component" value="Unassembled WGS sequence"/>
</dbReference>
<dbReference type="OrthoDB" id="9813479at2"/>
<dbReference type="PANTHER" id="PTHR43446">
    <property type="entry name" value="MEMBRANE PROTEIN-RELATED"/>
    <property type="match status" value="1"/>
</dbReference>
<evidence type="ECO:0000313" key="4">
    <source>
        <dbReference type="EMBL" id="EKE70965.1"/>
    </source>
</evidence>
<dbReference type="CDD" id="cd03402">
    <property type="entry name" value="SPFH_like_u2"/>
    <property type="match status" value="1"/>
</dbReference>
<proteinExistence type="predicted"/>
<comment type="subcellular location">
    <subcellularLocation>
        <location evidence="1">Membrane</location>
        <topology evidence="1">Single-pass membrane protein</topology>
    </subcellularLocation>
</comment>
<gene>
    <name evidence="4" type="ORF">B3C1_13254</name>
</gene>
<name>K2K0A4_9GAMM</name>
<feature type="transmembrane region" description="Helical" evidence="2">
    <location>
        <begin position="12"/>
        <end position="33"/>
    </location>
</feature>
<accession>K2K0A4</accession>
<reference evidence="4 5" key="1">
    <citation type="journal article" date="2012" name="J. Bacteriol.">
        <title>Genome Sequence of Gallaecimonas xiamenensis Type Strain 3-C-1.</title>
        <authorList>
            <person name="Lai Q."/>
            <person name="Wang L."/>
            <person name="Wang W."/>
            <person name="Shao Z."/>
        </authorList>
    </citation>
    <scope>NUCLEOTIDE SEQUENCE [LARGE SCALE GENOMIC DNA]</scope>
    <source>
        <strain evidence="4 5">3-C-1</strain>
    </source>
</reference>
<organism evidence="4 5">
    <name type="scientific">Gallaecimonas xiamenensis 3-C-1</name>
    <dbReference type="NCBI Taxonomy" id="745411"/>
    <lineage>
        <taxon>Bacteria</taxon>
        <taxon>Pseudomonadati</taxon>
        <taxon>Pseudomonadota</taxon>
        <taxon>Gammaproteobacteria</taxon>
        <taxon>Enterobacterales</taxon>
        <taxon>Gallaecimonadaceae</taxon>
        <taxon>Gallaecimonas</taxon>
    </lineage>
</organism>
<keyword evidence="5" id="KW-1185">Reference proteome</keyword>
<evidence type="ECO:0000256" key="2">
    <source>
        <dbReference type="SAM" id="Phobius"/>
    </source>
</evidence>
<dbReference type="InterPro" id="IPR001107">
    <property type="entry name" value="Band_7"/>
</dbReference>